<keyword evidence="4" id="KW-1185">Reference proteome</keyword>
<proteinExistence type="predicted"/>
<dbReference type="Proteomes" id="UP001551210">
    <property type="component" value="Unassembled WGS sequence"/>
</dbReference>
<evidence type="ECO:0000256" key="1">
    <source>
        <dbReference type="ARBA" id="ARBA00022737"/>
    </source>
</evidence>
<protein>
    <submittedName>
        <fullName evidence="3">Sugar isomerase</fullName>
    </submittedName>
</protein>
<feature type="domain" description="SIS" evidence="2">
    <location>
        <begin position="28"/>
        <end position="160"/>
    </location>
</feature>
<dbReference type="CDD" id="cd05008">
    <property type="entry name" value="SIS_GlmS_GlmD_1"/>
    <property type="match status" value="1"/>
</dbReference>
<evidence type="ECO:0000313" key="3">
    <source>
        <dbReference type="EMBL" id="MEU7297494.1"/>
    </source>
</evidence>
<dbReference type="PANTHER" id="PTHR10937">
    <property type="entry name" value="GLUCOSAMINE--FRUCTOSE-6-PHOSPHATE AMINOTRANSFERASE, ISOMERIZING"/>
    <property type="match status" value="1"/>
</dbReference>
<dbReference type="PROSITE" id="PS51464">
    <property type="entry name" value="SIS"/>
    <property type="match status" value="1"/>
</dbReference>
<keyword evidence="3" id="KW-0413">Isomerase</keyword>
<keyword evidence="1" id="KW-0677">Repeat</keyword>
<dbReference type="InterPro" id="IPR035490">
    <property type="entry name" value="GlmS/FrlB_SIS"/>
</dbReference>
<reference evidence="3 4" key="1">
    <citation type="submission" date="2024-06" db="EMBL/GenBank/DDBJ databases">
        <title>The Natural Products Discovery Center: Release of the First 8490 Sequenced Strains for Exploring Actinobacteria Biosynthetic Diversity.</title>
        <authorList>
            <person name="Kalkreuter E."/>
            <person name="Kautsar S.A."/>
            <person name="Yang D."/>
            <person name="Bader C.D."/>
            <person name="Teijaro C.N."/>
            <person name="Fluegel L."/>
            <person name="Davis C.M."/>
            <person name="Simpson J.R."/>
            <person name="Lauterbach L."/>
            <person name="Steele A.D."/>
            <person name="Gui C."/>
            <person name="Meng S."/>
            <person name="Li G."/>
            <person name="Viehrig K."/>
            <person name="Ye F."/>
            <person name="Su P."/>
            <person name="Kiefer A.F."/>
            <person name="Nichols A."/>
            <person name="Cepeda A.J."/>
            <person name="Yan W."/>
            <person name="Fan B."/>
            <person name="Jiang Y."/>
            <person name="Adhikari A."/>
            <person name="Zheng C.-J."/>
            <person name="Schuster L."/>
            <person name="Cowan T.M."/>
            <person name="Smanski M.J."/>
            <person name="Chevrette M.G."/>
            <person name="De Carvalho L.P.S."/>
            <person name="Shen B."/>
        </authorList>
    </citation>
    <scope>NUCLEOTIDE SEQUENCE [LARGE SCALE GENOMIC DNA]</scope>
    <source>
        <strain evidence="3 4">NPDC045705</strain>
    </source>
</reference>
<organism evidence="3 4">
    <name type="scientific">Streptomyces exfoliatus</name>
    <name type="common">Streptomyces hydrogenans</name>
    <dbReference type="NCBI Taxonomy" id="1905"/>
    <lineage>
        <taxon>Bacteria</taxon>
        <taxon>Bacillati</taxon>
        <taxon>Actinomycetota</taxon>
        <taxon>Actinomycetes</taxon>
        <taxon>Kitasatosporales</taxon>
        <taxon>Streptomycetaceae</taxon>
        <taxon>Streptomyces</taxon>
    </lineage>
</organism>
<dbReference type="Gene3D" id="3.40.50.10490">
    <property type="entry name" value="Glucose-6-phosphate isomerase like protein, domain 1"/>
    <property type="match status" value="3"/>
</dbReference>
<name>A0ABV3D4W4_STREX</name>
<dbReference type="CDD" id="cd05009">
    <property type="entry name" value="SIS_GlmS_GlmD_2"/>
    <property type="match status" value="1"/>
</dbReference>
<comment type="caution">
    <text evidence="3">The sequence shown here is derived from an EMBL/GenBank/DDBJ whole genome shotgun (WGS) entry which is preliminary data.</text>
</comment>
<dbReference type="InterPro" id="IPR001347">
    <property type="entry name" value="SIS_dom"/>
</dbReference>
<dbReference type="EMBL" id="JBEZAM010000069">
    <property type="protein sequence ID" value="MEU7297494.1"/>
    <property type="molecule type" value="Genomic_DNA"/>
</dbReference>
<dbReference type="SUPFAM" id="SSF53697">
    <property type="entry name" value="SIS domain"/>
    <property type="match status" value="1"/>
</dbReference>
<evidence type="ECO:0000313" key="4">
    <source>
        <dbReference type="Proteomes" id="UP001551210"/>
    </source>
</evidence>
<dbReference type="InterPro" id="IPR046348">
    <property type="entry name" value="SIS_dom_sf"/>
</dbReference>
<accession>A0ABV3D4W4</accession>
<dbReference type="RefSeq" id="WP_359215059.1">
    <property type="nucleotide sequence ID" value="NZ_JBEZAM010000069.1"/>
</dbReference>
<sequence length="311" mass="32659">MSSTHVGAEIAGQPDCWRRAADTADRQAGRLPADGERVAVVGCGTSYFMARAYAALRESLGAGETDAFPASDATPLGRGYDRIVALTRSGTTTEVVNLLGRAAGSVPTLVLTGAPGSPAGQLAEQVVDLGFADERSVVQTRFATTALQLLRAGLGVDLGPAISDAELVLYERLPAAWERQGQFTFLGTGWTVGLADDAALKLREVARAWTESYAAMEYRHGPISISDRSSLVWCLGPAPSGLRDEVESTGALFAADAIDPVAALVRAQRLAVALAARRGLNPDRPRNVSRSVILSGAFRPTASEAARILRA</sequence>
<evidence type="ECO:0000259" key="2">
    <source>
        <dbReference type="PROSITE" id="PS51464"/>
    </source>
</evidence>
<gene>
    <name evidence="3" type="ORF">AB0A76_30585</name>
</gene>
<dbReference type="GO" id="GO:0016853">
    <property type="term" value="F:isomerase activity"/>
    <property type="evidence" value="ECO:0007669"/>
    <property type="project" value="UniProtKB-KW"/>
</dbReference>
<dbReference type="InterPro" id="IPR035466">
    <property type="entry name" value="GlmS/AgaS_SIS"/>
</dbReference>